<feature type="transmembrane region" description="Helical" evidence="5">
    <location>
        <begin position="196"/>
        <end position="212"/>
    </location>
</feature>
<dbReference type="InterPro" id="IPR039672">
    <property type="entry name" value="MFS_2"/>
</dbReference>
<dbReference type="PROSITE" id="PS50850">
    <property type="entry name" value="MFS"/>
    <property type="match status" value="1"/>
</dbReference>
<dbReference type="AlphaFoldDB" id="A0A842HKS2"/>
<dbReference type="RefSeq" id="WP_185676674.1">
    <property type="nucleotide sequence ID" value="NZ_JACHVB010000052.1"/>
</dbReference>
<keyword evidence="4 5" id="KW-0472">Membrane</keyword>
<feature type="transmembrane region" description="Helical" evidence="5">
    <location>
        <begin position="318"/>
        <end position="334"/>
    </location>
</feature>
<dbReference type="Proteomes" id="UP000546464">
    <property type="component" value="Unassembled WGS sequence"/>
</dbReference>
<dbReference type="Pfam" id="PF13347">
    <property type="entry name" value="MFS_2"/>
    <property type="match status" value="1"/>
</dbReference>
<accession>A0A842HKS2</accession>
<dbReference type="InterPro" id="IPR020846">
    <property type="entry name" value="MFS_dom"/>
</dbReference>
<dbReference type="PANTHER" id="PTHR11328">
    <property type="entry name" value="MAJOR FACILITATOR SUPERFAMILY DOMAIN-CONTAINING PROTEIN"/>
    <property type="match status" value="1"/>
</dbReference>
<feature type="transmembrane region" description="Helical" evidence="5">
    <location>
        <begin position="346"/>
        <end position="367"/>
    </location>
</feature>
<dbReference type="EMBL" id="JACHVB010000052">
    <property type="protein sequence ID" value="MBC2595741.1"/>
    <property type="molecule type" value="Genomic_DNA"/>
</dbReference>
<evidence type="ECO:0000313" key="7">
    <source>
        <dbReference type="EMBL" id="MBC2595741.1"/>
    </source>
</evidence>
<reference evidence="7 8" key="1">
    <citation type="submission" date="2020-07" db="EMBL/GenBank/DDBJ databases">
        <authorList>
            <person name="Feng X."/>
        </authorList>
    </citation>
    <scope>NUCLEOTIDE SEQUENCE [LARGE SCALE GENOMIC DNA]</scope>
    <source>
        <strain evidence="7 8">JCM31066</strain>
    </source>
</reference>
<feature type="transmembrane region" description="Helical" evidence="5">
    <location>
        <begin position="21"/>
        <end position="38"/>
    </location>
</feature>
<evidence type="ECO:0000256" key="4">
    <source>
        <dbReference type="ARBA" id="ARBA00023136"/>
    </source>
</evidence>
<proteinExistence type="inferred from homology"/>
<evidence type="ECO:0000256" key="3">
    <source>
        <dbReference type="ARBA" id="ARBA00022989"/>
    </source>
</evidence>
<evidence type="ECO:0000256" key="5">
    <source>
        <dbReference type="SAM" id="Phobius"/>
    </source>
</evidence>
<feature type="transmembrane region" description="Helical" evidence="5">
    <location>
        <begin position="290"/>
        <end position="306"/>
    </location>
</feature>
<feature type="transmembrane region" description="Helical" evidence="5">
    <location>
        <begin position="244"/>
        <end position="270"/>
    </location>
</feature>
<dbReference type="CDD" id="cd17332">
    <property type="entry name" value="MFS_MelB_like"/>
    <property type="match status" value="1"/>
</dbReference>
<dbReference type="SUPFAM" id="SSF103473">
    <property type="entry name" value="MFS general substrate transporter"/>
    <property type="match status" value="1"/>
</dbReference>
<dbReference type="PANTHER" id="PTHR11328:SF24">
    <property type="entry name" value="MAJOR FACILITATOR SUPERFAMILY (MFS) PROFILE DOMAIN-CONTAINING PROTEIN"/>
    <property type="match status" value="1"/>
</dbReference>
<keyword evidence="2 5" id="KW-0812">Transmembrane</keyword>
<evidence type="ECO:0000313" key="8">
    <source>
        <dbReference type="Proteomes" id="UP000546464"/>
    </source>
</evidence>
<dbReference type="GO" id="GO:0008643">
    <property type="term" value="P:carbohydrate transport"/>
    <property type="evidence" value="ECO:0007669"/>
    <property type="project" value="InterPro"/>
</dbReference>
<protein>
    <submittedName>
        <fullName evidence="7">MFS transporter</fullName>
    </submittedName>
</protein>
<feature type="transmembrane region" description="Helical" evidence="5">
    <location>
        <begin position="90"/>
        <end position="109"/>
    </location>
</feature>
<evidence type="ECO:0000259" key="6">
    <source>
        <dbReference type="PROSITE" id="PS50850"/>
    </source>
</evidence>
<sequence length="478" mass="52938">MNALSHHTTAARDRVPMPRKLAYGTGMIGYALLIQGYMQFYNPVFNDTLGLSPVMIGWVIAITRLWDAVTDPFMGSISDNTRSKWGRRRPWIALGAVLCGLSFVLIWWFPEGRSENFYFGWLLVTSLIFYVAFTIYSVPYIALGMELSPDYHERGSIMAIRTVLQQGGFFIISSLYWLTSMDCFDDRAEGMKWNSLWVGALIVVVILIPAFFSREQQTSNTAAANGVQKKIPLWRSMKETLSCWPFLLLSLITIVSLLGLMMVGSLGYYVTIYHMFDGDKGQTSGSLMTLVNYTIPVSTVVAVPLLQRLSVRLGKRKTMIAAFAVALVGTLLKWPCYTPVNPYLSIIPSVLLGVGSAAAYVFVNAMIPDAVDEDELRTGERREGMFSAVYSWMFKIGAAVALLLAGYVLSGTGFDAALEGPQPADTIFWMRVCFTGIPAIALAATIVLAYLYPITEEKAYAIRQQLEARRGASMADAS</sequence>
<feature type="domain" description="Major facilitator superfamily (MFS) profile" evidence="6">
    <location>
        <begin position="245"/>
        <end position="478"/>
    </location>
</feature>
<dbReference type="InterPro" id="IPR036259">
    <property type="entry name" value="MFS_trans_sf"/>
</dbReference>
<comment type="similarity">
    <text evidence="1">Belongs to the sodium:galactoside symporter (TC 2.A.2) family.</text>
</comment>
<feature type="transmembrane region" description="Helical" evidence="5">
    <location>
        <begin position="428"/>
        <end position="452"/>
    </location>
</feature>
<feature type="transmembrane region" description="Helical" evidence="5">
    <location>
        <begin position="121"/>
        <end position="143"/>
    </location>
</feature>
<comment type="caution">
    <text evidence="7">The sequence shown here is derived from an EMBL/GenBank/DDBJ whole genome shotgun (WGS) entry which is preliminary data.</text>
</comment>
<name>A0A842HKS2_9BACT</name>
<dbReference type="GO" id="GO:0005886">
    <property type="term" value="C:plasma membrane"/>
    <property type="evidence" value="ECO:0007669"/>
    <property type="project" value="TreeGrafter"/>
</dbReference>
<evidence type="ECO:0000256" key="1">
    <source>
        <dbReference type="ARBA" id="ARBA00009617"/>
    </source>
</evidence>
<feature type="transmembrane region" description="Helical" evidence="5">
    <location>
        <begin position="155"/>
        <end position="176"/>
    </location>
</feature>
<evidence type="ECO:0000256" key="2">
    <source>
        <dbReference type="ARBA" id="ARBA00022692"/>
    </source>
</evidence>
<dbReference type="Gene3D" id="1.20.1250.20">
    <property type="entry name" value="MFS general substrate transporter like domains"/>
    <property type="match status" value="1"/>
</dbReference>
<organism evidence="7 8">
    <name type="scientific">Ruficoccus amylovorans</name>
    <dbReference type="NCBI Taxonomy" id="1804625"/>
    <lineage>
        <taxon>Bacteria</taxon>
        <taxon>Pseudomonadati</taxon>
        <taxon>Verrucomicrobiota</taxon>
        <taxon>Opitutia</taxon>
        <taxon>Puniceicoccales</taxon>
        <taxon>Cerasicoccaceae</taxon>
        <taxon>Ruficoccus</taxon>
    </lineage>
</organism>
<gene>
    <name evidence="7" type="ORF">H5P28_15850</name>
</gene>
<keyword evidence="8" id="KW-1185">Reference proteome</keyword>
<feature type="transmembrane region" description="Helical" evidence="5">
    <location>
        <begin position="50"/>
        <end position="69"/>
    </location>
</feature>
<dbReference type="GO" id="GO:0015293">
    <property type="term" value="F:symporter activity"/>
    <property type="evidence" value="ECO:0007669"/>
    <property type="project" value="InterPro"/>
</dbReference>
<feature type="transmembrane region" description="Helical" evidence="5">
    <location>
        <begin position="388"/>
        <end position="408"/>
    </location>
</feature>
<keyword evidence="3 5" id="KW-1133">Transmembrane helix</keyword>